<gene>
    <name evidence="1" type="ORF">KD146_12595</name>
</gene>
<dbReference type="RefSeq" id="WP_212659002.1">
    <property type="nucleotide sequence ID" value="NZ_JAGXTP010000001.1"/>
</dbReference>
<dbReference type="EMBL" id="JAGXTP010000001">
    <property type="protein sequence ID" value="MBS3849537.1"/>
    <property type="molecule type" value="Genomic_DNA"/>
</dbReference>
<dbReference type="AlphaFoldDB" id="A0A942EC67"/>
<dbReference type="Proteomes" id="UP000678281">
    <property type="component" value="Unassembled WGS sequence"/>
</dbReference>
<proteinExistence type="predicted"/>
<sequence length="60" mass="6636">MTPPTIDPKRVDKVARCFDGAGRLLRWPSKRADQLLVSGVVWIWSAARPMAGSTGTSHMR</sequence>
<keyword evidence="2" id="KW-1185">Reference proteome</keyword>
<accession>A0A942EC67</accession>
<protein>
    <recommendedName>
        <fullName evidence="3">Transposase</fullName>
    </recommendedName>
</protein>
<reference evidence="1" key="1">
    <citation type="submission" date="2021-04" db="EMBL/GenBank/DDBJ databases">
        <title>Devosia litorisediminis sp. nov., isolated from a sand dune.</title>
        <authorList>
            <person name="Park S."/>
            <person name="Yoon J.-H."/>
        </authorList>
    </citation>
    <scope>NUCLEOTIDE SEQUENCE</scope>
    <source>
        <strain evidence="1">BSSL-BM10</strain>
    </source>
</reference>
<evidence type="ECO:0008006" key="3">
    <source>
        <dbReference type="Google" id="ProtNLM"/>
    </source>
</evidence>
<evidence type="ECO:0000313" key="2">
    <source>
        <dbReference type="Proteomes" id="UP000678281"/>
    </source>
</evidence>
<comment type="caution">
    <text evidence="1">The sequence shown here is derived from an EMBL/GenBank/DDBJ whole genome shotgun (WGS) entry which is preliminary data.</text>
</comment>
<organism evidence="1 2">
    <name type="scientific">Devosia litorisediminis</name>
    <dbReference type="NCBI Taxonomy" id="2829817"/>
    <lineage>
        <taxon>Bacteria</taxon>
        <taxon>Pseudomonadati</taxon>
        <taxon>Pseudomonadota</taxon>
        <taxon>Alphaproteobacteria</taxon>
        <taxon>Hyphomicrobiales</taxon>
        <taxon>Devosiaceae</taxon>
        <taxon>Devosia</taxon>
    </lineage>
</organism>
<evidence type="ECO:0000313" key="1">
    <source>
        <dbReference type="EMBL" id="MBS3849537.1"/>
    </source>
</evidence>
<name>A0A942EC67_9HYPH</name>